<evidence type="ECO:0000313" key="9">
    <source>
        <dbReference type="EMBL" id="RIH93264.1"/>
    </source>
</evidence>
<keyword evidence="9" id="KW-0378">Hydrolase</keyword>
<dbReference type="FunFam" id="3.40.50.300:FF:000133">
    <property type="entry name" value="Spermidine/putrescine import ATP-binding protein PotA"/>
    <property type="match status" value="1"/>
</dbReference>
<dbReference type="InterPro" id="IPR003439">
    <property type="entry name" value="ABC_transporter-like_ATP-bd"/>
</dbReference>
<dbReference type="SUPFAM" id="SSF52540">
    <property type="entry name" value="P-loop containing nucleoside triphosphate hydrolases"/>
    <property type="match status" value="1"/>
</dbReference>
<evidence type="ECO:0000313" key="10">
    <source>
        <dbReference type="Proteomes" id="UP000266178"/>
    </source>
</evidence>
<dbReference type="NCBIfam" id="TIGR01187">
    <property type="entry name" value="potA"/>
    <property type="match status" value="1"/>
</dbReference>
<keyword evidence="1 7" id="KW-0813">Transport</keyword>
<dbReference type="InterPro" id="IPR050093">
    <property type="entry name" value="ABC_SmlMolc_Importer"/>
</dbReference>
<evidence type="ECO:0000256" key="6">
    <source>
        <dbReference type="ARBA" id="ARBA00023136"/>
    </source>
</evidence>
<dbReference type="InterPro" id="IPR008995">
    <property type="entry name" value="Mo/tungstate-bd_C_term_dom"/>
</dbReference>
<dbReference type="InterPro" id="IPR017871">
    <property type="entry name" value="ABC_transporter-like_CS"/>
</dbReference>
<dbReference type="SMART" id="SM00382">
    <property type="entry name" value="AAA"/>
    <property type="match status" value="1"/>
</dbReference>
<dbReference type="EC" id="7.6.2.11" evidence="7"/>
<comment type="caution">
    <text evidence="9">The sequence shown here is derived from an EMBL/GenBank/DDBJ whole genome shotgun (WGS) entry which is preliminary data.</text>
</comment>
<dbReference type="SUPFAM" id="SSF50331">
    <property type="entry name" value="MOP-like"/>
    <property type="match status" value="1"/>
</dbReference>
<feature type="domain" description="ABC transporter" evidence="8">
    <location>
        <begin position="2"/>
        <end position="228"/>
    </location>
</feature>
<keyword evidence="6 7" id="KW-0472">Membrane</keyword>
<dbReference type="Proteomes" id="UP000266178">
    <property type="component" value="Unassembled WGS sequence"/>
</dbReference>
<dbReference type="Pfam" id="PF00005">
    <property type="entry name" value="ABC_tran"/>
    <property type="match status" value="1"/>
</dbReference>
<keyword evidence="10" id="KW-1185">Reference proteome</keyword>
<evidence type="ECO:0000256" key="4">
    <source>
        <dbReference type="ARBA" id="ARBA00022840"/>
    </source>
</evidence>
<dbReference type="GO" id="GO:0016887">
    <property type="term" value="F:ATP hydrolysis activity"/>
    <property type="evidence" value="ECO:0007669"/>
    <property type="project" value="InterPro"/>
</dbReference>
<evidence type="ECO:0000256" key="7">
    <source>
        <dbReference type="RuleBase" id="RU364083"/>
    </source>
</evidence>
<dbReference type="EMBL" id="QWLB01000008">
    <property type="protein sequence ID" value="RIH93264.1"/>
    <property type="molecule type" value="Genomic_DNA"/>
</dbReference>
<dbReference type="GO" id="GO:0043190">
    <property type="term" value="C:ATP-binding cassette (ABC) transporter complex"/>
    <property type="evidence" value="ECO:0007669"/>
    <property type="project" value="InterPro"/>
</dbReference>
<dbReference type="PANTHER" id="PTHR42781">
    <property type="entry name" value="SPERMIDINE/PUTRESCINE IMPORT ATP-BINDING PROTEIN POTA"/>
    <property type="match status" value="1"/>
</dbReference>
<evidence type="ECO:0000256" key="5">
    <source>
        <dbReference type="ARBA" id="ARBA00022967"/>
    </source>
</evidence>
<dbReference type="Gene3D" id="2.40.50.100">
    <property type="match status" value="1"/>
</dbReference>
<dbReference type="PROSITE" id="PS50893">
    <property type="entry name" value="ABC_TRANSPORTER_2"/>
    <property type="match status" value="1"/>
</dbReference>
<accession>A0A399F9E0</accession>
<keyword evidence="3 7" id="KW-0547">Nucleotide-binding</keyword>
<dbReference type="AlphaFoldDB" id="A0A399F9E0"/>
<dbReference type="OrthoDB" id="508245at2"/>
<keyword evidence="5 7" id="KW-1278">Translocase</keyword>
<comment type="subunit">
    <text evidence="7">The complex is composed of two ATP-binding proteins (PotA), two transmembrane proteins (PotB and PotC) and a solute-binding protein (PotD).</text>
</comment>
<gene>
    <name evidence="9" type="primary">potA_2</name>
    <name evidence="7" type="synonym">potA</name>
    <name evidence="9" type="ORF">Mgrana_00891</name>
</gene>
<sequence>MVYGEGSERVRALDRISLEIGHNEFFTLLGPSGCGKTTLLRLIAGFEQPTEGSIRLYGQPLEGLPPYRRPVNTVFQSYALFPHLSVAQNIAFGLEMLGKPRAEIAQVVREMLGLVKLVGYENRRPAQLSGGQQQRVALARALANRPKVLLLDESLSALDLKLRKEMQLELKRLHAETGITFVFVTHDQEEALTMSDRIAVMQEGRIAQVGTPTEIYDAPNSRYVADFIGETNFLKARARGGVLLLPDGSSLPTPVHTPDGEVTLAIRPERARLSADGSGISARVKDVVYKGTDTIYLLELPGQEPFQVRSQNRLGALQLVRPGDPVGLELPPEAVRVLKE</sequence>
<name>A0A399F9E0_9DEIN</name>
<dbReference type="Pfam" id="PF08402">
    <property type="entry name" value="TOBE_2"/>
    <property type="match status" value="1"/>
</dbReference>
<proteinExistence type="inferred from homology"/>
<dbReference type="InterPro" id="IPR005893">
    <property type="entry name" value="PotA-like"/>
</dbReference>
<organism evidence="9 10">
    <name type="scientific">Meiothermus granaticius NBRC 107808</name>
    <dbReference type="NCBI Taxonomy" id="1227551"/>
    <lineage>
        <taxon>Bacteria</taxon>
        <taxon>Thermotogati</taxon>
        <taxon>Deinococcota</taxon>
        <taxon>Deinococci</taxon>
        <taxon>Thermales</taxon>
        <taxon>Thermaceae</taxon>
        <taxon>Meiothermus</taxon>
    </lineage>
</organism>
<reference evidence="9 10" key="1">
    <citation type="submission" date="2018-08" db="EMBL/GenBank/DDBJ databases">
        <title>Meiothermus granaticius genome AF-68 sequencing project.</title>
        <authorList>
            <person name="Da Costa M.S."/>
            <person name="Albuquerque L."/>
            <person name="Raposo P."/>
            <person name="Froufe H.J.C."/>
            <person name="Barroso C.S."/>
            <person name="Egas C."/>
        </authorList>
    </citation>
    <scope>NUCLEOTIDE SEQUENCE [LARGE SCALE GENOMIC DNA]</scope>
    <source>
        <strain evidence="9 10">AF-68</strain>
    </source>
</reference>
<dbReference type="InterPro" id="IPR013611">
    <property type="entry name" value="Transp-assoc_OB_typ2"/>
</dbReference>
<protein>
    <recommendedName>
        <fullName evidence="7">Spermidine/putrescine import ATP-binding protein PotA</fullName>
        <ecNumber evidence="7">7.6.2.11</ecNumber>
    </recommendedName>
</protein>
<comment type="function">
    <text evidence="7">Part of the ABC transporter complex PotABCD involved in spermidine/putrescine import. Responsible for energy coupling to the transport system.</text>
</comment>
<evidence type="ECO:0000256" key="2">
    <source>
        <dbReference type="ARBA" id="ARBA00022475"/>
    </source>
</evidence>
<comment type="similarity">
    <text evidence="7">Belongs to the ABC transporter superfamily. Spermidine/putrescine importer (TC 3.A.1.11.1) family.</text>
</comment>
<evidence type="ECO:0000256" key="3">
    <source>
        <dbReference type="ARBA" id="ARBA00022741"/>
    </source>
</evidence>
<dbReference type="PANTHER" id="PTHR42781:SF4">
    <property type="entry name" value="SPERMIDINE_PUTRESCINE IMPORT ATP-BINDING PROTEIN POTA"/>
    <property type="match status" value="1"/>
</dbReference>
<dbReference type="Gene3D" id="3.40.50.300">
    <property type="entry name" value="P-loop containing nucleotide triphosphate hydrolases"/>
    <property type="match status" value="1"/>
</dbReference>
<evidence type="ECO:0000259" key="8">
    <source>
        <dbReference type="PROSITE" id="PS50893"/>
    </source>
</evidence>
<dbReference type="GO" id="GO:0015417">
    <property type="term" value="F:ABC-type polyamine transporter activity"/>
    <property type="evidence" value="ECO:0007669"/>
    <property type="project" value="UniProtKB-EC"/>
</dbReference>
<dbReference type="PROSITE" id="PS00211">
    <property type="entry name" value="ABC_TRANSPORTER_1"/>
    <property type="match status" value="1"/>
</dbReference>
<evidence type="ECO:0000256" key="1">
    <source>
        <dbReference type="ARBA" id="ARBA00022448"/>
    </source>
</evidence>
<dbReference type="InterPro" id="IPR003593">
    <property type="entry name" value="AAA+_ATPase"/>
</dbReference>
<dbReference type="GO" id="GO:0005524">
    <property type="term" value="F:ATP binding"/>
    <property type="evidence" value="ECO:0007669"/>
    <property type="project" value="UniProtKB-KW"/>
</dbReference>
<keyword evidence="2 7" id="KW-1003">Cell membrane</keyword>
<comment type="catalytic activity">
    <reaction evidence="7">
        <text>ATP + H2O + polyamine-[polyamine-binding protein]Side 1 = ADP + phosphate + polyamineSide 2 + [polyamine-binding protein]Side 1.</text>
        <dbReference type="EC" id="7.6.2.11"/>
    </reaction>
</comment>
<keyword evidence="4 7" id="KW-0067">ATP-binding</keyword>
<dbReference type="InterPro" id="IPR027417">
    <property type="entry name" value="P-loop_NTPase"/>
</dbReference>